<feature type="domain" description="N-acetyltransferase" evidence="1">
    <location>
        <begin position="14"/>
        <end position="172"/>
    </location>
</feature>
<keyword evidence="2" id="KW-0808">Transferase</keyword>
<dbReference type="PANTHER" id="PTHR43610">
    <property type="entry name" value="BLL6696 PROTEIN"/>
    <property type="match status" value="1"/>
</dbReference>
<protein>
    <submittedName>
        <fullName evidence="2">GNAT family N-acetyltransferase</fullName>
    </submittedName>
</protein>
<dbReference type="EMBL" id="QENQ01000001">
    <property type="protein sequence ID" value="PVX28322.1"/>
    <property type="molecule type" value="Genomic_DNA"/>
</dbReference>
<dbReference type="Pfam" id="PF13302">
    <property type="entry name" value="Acetyltransf_3"/>
    <property type="match status" value="1"/>
</dbReference>
<dbReference type="RefSeq" id="WP_116467773.1">
    <property type="nucleotide sequence ID" value="NZ_QENQ01000001.1"/>
</dbReference>
<dbReference type="InterPro" id="IPR016181">
    <property type="entry name" value="Acyl_CoA_acyltransferase"/>
</dbReference>
<dbReference type="SUPFAM" id="SSF55729">
    <property type="entry name" value="Acyl-CoA N-acyltransferases (Nat)"/>
    <property type="match status" value="1"/>
</dbReference>
<sequence>MAPDRQPVLEGALVRIRPLVAADWEALYAVASDPLIWEVHPRPDRWQEPVFRQFFAEALACGGGLAIEDKATGAIIGSSRYDAWVPEEDEIEIGWTFLARAYWGGIYNREVKRLMLDHIHRFVGTVVFLVGENNHRSRGAMAKIGGALIPGRHHRGGGKVFADHVVYAIRRGEG</sequence>
<evidence type="ECO:0000313" key="3">
    <source>
        <dbReference type="Proteomes" id="UP000245890"/>
    </source>
</evidence>
<reference evidence="2 3" key="1">
    <citation type="submission" date="2018-05" db="EMBL/GenBank/DDBJ databases">
        <title>Description of Sphingomonas pokkalii sp nov, isolated from the rhizosphere of saline tolerant pokkali rice and its draft genome analysis.</title>
        <authorList>
            <person name="Menon R."/>
            <person name="Kumari S."/>
            <person name="Rameshkumar N."/>
        </authorList>
    </citation>
    <scope>NUCLEOTIDE SEQUENCE [LARGE SCALE GENOMIC DNA]</scope>
    <source>
        <strain evidence="2 3">L3B27</strain>
    </source>
</reference>
<name>A0A2U0SAB5_9SPHN</name>
<dbReference type="AlphaFoldDB" id="A0A2U0SAB5"/>
<dbReference type="Proteomes" id="UP000245890">
    <property type="component" value="Unassembled WGS sequence"/>
</dbReference>
<comment type="caution">
    <text evidence="2">The sequence shown here is derived from an EMBL/GenBank/DDBJ whole genome shotgun (WGS) entry which is preliminary data.</text>
</comment>
<dbReference type="OrthoDB" id="9801656at2"/>
<organism evidence="2 3">
    <name type="scientific">Sphingomonas pokkalii</name>
    <dbReference type="NCBI Taxonomy" id="2175090"/>
    <lineage>
        <taxon>Bacteria</taxon>
        <taxon>Pseudomonadati</taxon>
        <taxon>Pseudomonadota</taxon>
        <taxon>Alphaproteobacteria</taxon>
        <taxon>Sphingomonadales</taxon>
        <taxon>Sphingomonadaceae</taxon>
        <taxon>Sphingomonas</taxon>
    </lineage>
</organism>
<evidence type="ECO:0000313" key="2">
    <source>
        <dbReference type="EMBL" id="PVX28322.1"/>
    </source>
</evidence>
<dbReference type="GO" id="GO:0016747">
    <property type="term" value="F:acyltransferase activity, transferring groups other than amino-acyl groups"/>
    <property type="evidence" value="ECO:0007669"/>
    <property type="project" value="InterPro"/>
</dbReference>
<accession>A0A2U0SAB5</accession>
<gene>
    <name evidence="2" type="ORF">DD559_02350</name>
</gene>
<dbReference type="Gene3D" id="3.40.630.30">
    <property type="match status" value="1"/>
</dbReference>
<dbReference type="PROSITE" id="PS51186">
    <property type="entry name" value="GNAT"/>
    <property type="match status" value="1"/>
</dbReference>
<dbReference type="PANTHER" id="PTHR43610:SF1">
    <property type="entry name" value="N-ACETYLTRANSFERASE DOMAIN-CONTAINING PROTEIN"/>
    <property type="match status" value="1"/>
</dbReference>
<keyword evidence="3" id="KW-1185">Reference proteome</keyword>
<evidence type="ECO:0000259" key="1">
    <source>
        <dbReference type="PROSITE" id="PS51186"/>
    </source>
</evidence>
<dbReference type="InterPro" id="IPR000182">
    <property type="entry name" value="GNAT_dom"/>
</dbReference>
<proteinExistence type="predicted"/>